<feature type="transmembrane region" description="Helical" evidence="1">
    <location>
        <begin position="542"/>
        <end position="567"/>
    </location>
</feature>
<keyword evidence="1" id="KW-0472">Membrane</keyword>
<keyword evidence="1" id="KW-1133">Transmembrane helix</keyword>
<evidence type="ECO:0000313" key="3">
    <source>
        <dbReference type="Proteomes" id="UP001590950"/>
    </source>
</evidence>
<comment type="caution">
    <text evidence="2">The sequence shown here is derived from an EMBL/GenBank/DDBJ whole genome shotgun (WGS) entry which is preliminary data.</text>
</comment>
<proteinExistence type="predicted"/>
<organism evidence="2 3">
    <name type="scientific">Stereocaulon virgatum</name>
    <dbReference type="NCBI Taxonomy" id="373712"/>
    <lineage>
        <taxon>Eukaryota</taxon>
        <taxon>Fungi</taxon>
        <taxon>Dikarya</taxon>
        <taxon>Ascomycota</taxon>
        <taxon>Pezizomycotina</taxon>
        <taxon>Lecanoromycetes</taxon>
        <taxon>OSLEUM clade</taxon>
        <taxon>Lecanoromycetidae</taxon>
        <taxon>Lecanorales</taxon>
        <taxon>Lecanorineae</taxon>
        <taxon>Stereocaulaceae</taxon>
        <taxon>Stereocaulon</taxon>
    </lineage>
</organism>
<feature type="transmembrane region" description="Helical" evidence="1">
    <location>
        <begin position="111"/>
        <end position="134"/>
    </location>
</feature>
<gene>
    <name evidence="2" type="ORF">N7G274_004254</name>
</gene>
<sequence>MASDTTVYTGAWRNWTKGPVSGGTLTTSLVDGPVLVAFFALFVRFVGSHLWDIFCYAVHQWRSKRGARDAFHHQQQALLRNSSSVTSTLWLWLTVGWAWRSKRAHPFWRSLAFITAAILHIVAFAIAGIFSSLITKSMDMDALILSPNCGSWPVDLQFLPTTSENLTGKATGALEEEAAYRLNARAEMRRSLAYAQDCYLNPTANCGQYIVNSLPQVTIDNSSNCPFDDALCLTKALYIDTGPIDSALHLGINARKEDRVQYRRTTTCAVLDPKERTESTVGAASAAYPYENRTYYYYGPNTGGDNYTASFSNYTYDGNYRFWYDLQSASSFGDFEAVPALHPENGDIDILFLQTELVYLNPVNAPWFAAHTEIVPKGADAPFYVTDNNPSNIGCINQHQFCNPNLPIGSACTDLTSVFLAYNQSISDLNFSPIQNATFTRLAEAAVAASRDHVVLALDQDILVASQEVASNKVISLPDNQWQLEVLNINTIMLAYMQSLMVSYVTGPGETSFASYQRYIEYPTIPEEQQICRSQIVRRNDYYHFSILGIALILGLGLFIILLNLSLEPFIRLLRNIRKNDHGLYKQLEWDMTETLQLQRLVYESQGLGTWYGAPDQIPVTTHGDKFGIPEWTGMGDAKRISLSGSSTLGKVTSPLMKSEGRTVVTEL</sequence>
<feature type="transmembrane region" description="Helical" evidence="1">
    <location>
        <begin position="78"/>
        <end position="99"/>
    </location>
</feature>
<dbReference type="Proteomes" id="UP001590950">
    <property type="component" value="Unassembled WGS sequence"/>
</dbReference>
<keyword evidence="3" id="KW-1185">Reference proteome</keyword>
<reference evidence="2 3" key="1">
    <citation type="submission" date="2024-09" db="EMBL/GenBank/DDBJ databases">
        <title>Rethinking Asexuality: The Enigmatic Case of Functional Sexual Genes in Lepraria (Stereocaulaceae).</title>
        <authorList>
            <person name="Doellman M."/>
            <person name="Sun Y."/>
            <person name="Barcenas-Pena A."/>
            <person name="Lumbsch H.T."/>
            <person name="Grewe F."/>
        </authorList>
    </citation>
    <scope>NUCLEOTIDE SEQUENCE [LARGE SCALE GENOMIC DNA]</scope>
    <source>
        <strain evidence="2 3">Mercado 3170</strain>
    </source>
</reference>
<keyword evidence="1" id="KW-0812">Transmembrane</keyword>
<accession>A0ABR4ACI3</accession>
<evidence type="ECO:0000313" key="2">
    <source>
        <dbReference type="EMBL" id="KAL2043194.1"/>
    </source>
</evidence>
<evidence type="ECO:0000256" key="1">
    <source>
        <dbReference type="SAM" id="Phobius"/>
    </source>
</evidence>
<feature type="transmembrane region" description="Helical" evidence="1">
    <location>
        <begin position="34"/>
        <end position="58"/>
    </location>
</feature>
<name>A0ABR4ACI3_9LECA</name>
<protein>
    <submittedName>
        <fullName evidence="2">Uncharacterized protein</fullName>
    </submittedName>
</protein>
<dbReference type="EMBL" id="JBEFKJ010000012">
    <property type="protein sequence ID" value="KAL2043194.1"/>
    <property type="molecule type" value="Genomic_DNA"/>
</dbReference>